<gene>
    <name evidence="3" type="ORF">pdam_00001765</name>
</gene>
<name>A0A3M6TNL4_POCDA</name>
<evidence type="ECO:0000313" key="3">
    <source>
        <dbReference type="EMBL" id="RMX43013.1"/>
    </source>
</evidence>
<evidence type="ECO:0000256" key="2">
    <source>
        <dbReference type="SAM" id="Phobius"/>
    </source>
</evidence>
<keyword evidence="2" id="KW-0472">Membrane</keyword>
<reference evidence="3 4" key="1">
    <citation type="journal article" date="2018" name="Sci. Rep.">
        <title>Comparative analysis of the Pocillopora damicornis genome highlights role of immune system in coral evolution.</title>
        <authorList>
            <person name="Cunning R."/>
            <person name="Bay R.A."/>
            <person name="Gillette P."/>
            <person name="Baker A.C."/>
            <person name="Traylor-Knowles N."/>
        </authorList>
    </citation>
    <scope>NUCLEOTIDE SEQUENCE [LARGE SCALE GENOMIC DNA]</scope>
    <source>
        <strain evidence="3">RSMAS</strain>
        <tissue evidence="3">Whole animal</tissue>
    </source>
</reference>
<keyword evidence="4" id="KW-1185">Reference proteome</keyword>
<feature type="region of interest" description="Disordered" evidence="1">
    <location>
        <begin position="1"/>
        <end position="28"/>
    </location>
</feature>
<comment type="caution">
    <text evidence="3">The sequence shown here is derived from an EMBL/GenBank/DDBJ whole genome shotgun (WGS) entry which is preliminary data.</text>
</comment>
<dbReference type="Pfam" id="PF05960">
    <property type="entry name" value="DUF885"/>
    <property type="match status" value="2"/>
</dbReference>
<evidence type="ECO:0000313" key="4">
    <source>
        <dbReference type="Proteomes" id="UP000275408"/>
    </source>
</evidence>
<sequence length="1545" mass="177374">MDDHELNFASSLRHDSSSKTLESDSSERMNRRQSKVSIFHLAAFVFVLGFCFLVAGVVLITLSQTRTSETQKNSAFNQTIDSKKNYTFGENKTVTESRCAFSSGGQLAGLESFFRKIREVQTSFTPYKSYLTKEQFKPYNPEPQAVKKLTDQTKRLYEELLEIKASLEVGKLKLHERRQLAVAEHELKHFFGKPYGNNYYTGAWMLGPGQRCTLEPIASLPLHLNIALYIFLTNQNKTLKVAEDFIKMLPKFREGIQRYKLNLQRGVTSGMIRSRSECVEGIDCMKGKYRDLFTQKSPEAVLSWYRVHNRIENFARHVKPQDLSSWIEKYGKNMSDSLTNSVVKFIGMPMVSLFDYLENDHISHCVPDNVSSGLGTRPVDHVYINGTKTSIKTNQTLDDEVHDLGWRQLTRYHQQAVDIAKKITGQRNESEAVSEFKRQLNSFAFCINKQPFPVNESDEKAFQRCKNDKDATIYCPQRYTAMSHWMETVRSTMTFLRGKLLKLFYFNGDRRTIPTCPDEPVISFSRYVGVATHTPSVGDCRRTARYNLPFFVDRMGCKYMEWTTAVHEAVPGHHLQSEGYKAIFQPRIAPCPSILKPSPIMAYKEGWATYAEHPLMSLDSDLYAEQPLRYYGVIRSQIWRALRLVIDTGLHYKNMSRNEALTIFRQYMWDNSDIVRKEISRYQAWPGQATSYMIGQLEIWRMRNESEAILGSKYDIRDFHYHVLSQGSMPLWFLDEHIKKFYVRCVLSGASEDDSERCFGDFDKRGFSSGLQTSKMAEIEAGQALAPGYSDKIQYESATKKRHKLFRVKRKTAFVIAALIAVLGLVLLVKSRSAKSETHKTSIEGDIREDDEIAKCAFSAEAKRVGLLDFLKRIDSTVRELHPYDARFMTGVSIEDKKKIFQPYNPTPESIKAISERAHSMLEELGSLKIDKKLLLTRERRMIAKTHHFLKHYFGRPFENNYLAGYWMLGPGRYCYRTFKGITSIKQQLTTVFLLFAPKTASELEAALNLLAKFKTGIKQFKENLKSGIRTGMVGSVTVCKEGKECLEDIYIEVSSQQSGRGILTAFQDQISTFVSELSSHEAAKIMAKHGMNGADVVEESLVRNVGSPLLDLFEYLQNEHLSHCLPTNVSSGLGTLPVNHVYLNGIEVQDLGWEMLEKLYLQAVDIAKKITKQDTEEIAVNQFTKYLNSTEMYFNENPFPENESNEEAFRKCKSEEAAQIYCPQRYKTMLKWLDLSRNTISRLLPKLTDLFYFTGNKTTVPTCPVAMEISFNPLQPVQSYSTSGSSCQSPSKYKVPFFVDRMGPKYFEFTVNAHEASPGHHLQSQGYVENFRDACREGVNFQFLKDITGIAIREGWGLYSENPLAAQDTDLYHNRILERYGALKGQIWRALRLIIDTGLHSRNMTREKAIDLFRRYMWDYSDVVPNEVSRYQAYPGQATAYMTGQLAIWRMRNETSKKLGAKFKIQDFHYQVLSQGEVPISYLQTHIEEYANCVLHERGNGCWDALTVVNEQEHYGQTSAIDEQQQRVIREKLNQLYPADSCIF</sequence>
<dbReference type="EMBL" id="RCHS01003247">
    <property type="protein sequence ID" value="RMX43013.1"/>
    <property type="molecule type" value="Genomic_DNA"/>
</dbReference>
<keyword evidence="2" id="KW-0812">Transmembrane</keyword>
<keyword evidence="2" id="KW-1133">Transmembrane helix</keyword>
<dbReference type="PANTHER" id="PTHR33361">
    <property type="entry name" value="GLR0591 PROTEIN"/>
    <property type="match status" value="1"/>
</dbReference>
<organism evidence="3 4">
    <name type="scientific">Pocillopora damicornis</name>
    <name type="common">Cauliflower coral</name>
    <name type="synonym">Millepora damicornis</name>
    <dbReference type="NCBI Taxonomy" id="46731"/>
    <lineage>
        <taxon>Eukaryota</taxon>
        <taxon>Metazoa</taxon>
        <taxon>Cnidaria</taxon>
        <taxon>Anthozoa</taxon>
        <taxon>Hexacorallia</taxon>
        <taxon>Scleractinia</taxon>
        <taxon>Astrocoeniina</taxon>
        <taxon>Pocilloporidae</taxon>
        <taxon>Pocillopora</taxon>
    </lineage>
</organism>
<proteinExistence type="predicted"/>
<feature type="transmembrane region" description="Helical" evidence="2">
    <location>
        <begin position="38"/>
        <end position="62"/>
    </location>
</feature>
<dbReference type="PANTHER" id="PTHR33361:SF2">
    <property type="entry name" value="DUF885 DOMAIN-CONTAINING PROTEIN"/>
    <property type="match status" value="1"/>
</dbReference>
<protein>
    <submittedName>
        <fullName evidence="3">Uncharacterized protein</fullName>
    </submittedName>
</protein>
<dbReference type="OrthoDB" id="5959877at2759"/>
<dbReference type="Proteomes" id="UP000275408">
    <property type="component" value="Unassembled WGS sequence"/>
</dbReference>
<evidence type="ECO:0000256" key="1">
    <source>
        <dbReference type="SAM" id="MobiDB-lite"/>
    </source>
</evidence>
<accession>A0A3M6TNL4</accession>
<dbReference type="InterPro" id="IPR010281">
    <property type="entry name" value="DUF885"/>
</dbReference>